<dbReference type="EMBL" id="HBUF01584818">
    <property type="protein sequence ID" value="CAG6771435.1"/>
    <property type="molecule type" value="Transcribed_RNA"/>
</dbReference>
<dbReference type="EMBL" id="HBUF01584817">
    <property type="protein sequence ID" value="CAG6771429.1"/>
    <property type="molecule type" value="Transcribed_RNA"/>
</dbReference>
<accession>A0A8D9F152</accession>
<name>A0A8D9F152_9HEMI</name>
<sequence>MIIGCSEAHVACARNGDNRVGELLNGPRFSEGIEGVGVTNNFAFIYWSNGVSKTHTAGVQIEFITEVIGKVSTPVRSSFAISNISGIDNKPVSVHRFSSAISNGRGFHAVSKRFRGRAFGCCLGDIKTNSSGEHGKQTGTTHGV</sequence>
<dbReference type="AlphaFoldDB" id="A0A8D9F152"/>
<organism evidence="1">
    <name type="scientific">Cacopsylla melanoneura</name>
    <dbReference type="NCBI Taxonomy" id="428564"/>
    <lineage>
        <taxon>Eukaryota</taxon>
        <taxon>Metazoa</taxon>
        <taxon>Ecdysozoa</taxon>
        <taxon>Arthropoda</taxon>
        <taxon>Hexapoda</taxon>
        <taxon>Insecta</taxon>
        <taxon>Pterygota</taxon>
        <taxon>Neoptera</taxon>
        <taxon>Paraneoptera</taxon>
        <taxon>Hemiptera</taxon>
        <taxon>Sternorrhyncha</taxon>
        <taxon>Psylloidea</taxon>
        <taxon>Psyllidae</taxon>
        <taxon>Psyllinae</taxon>
        <taxon>Cacopsylla</taxon>
    </lineage>
</organism>
<dbReference type="EMBL" id="HBUF01277208">
    <property type="protein sequence ID" value="CAG6686563.1"/>
    <property type="molecule type" value="Transcribed_RNA"/>
</dbReference>
<proteinExistence type="predicted"/>
<evidence type="ECO:0000313" key="1">
    <source>
        <dbReference type="EMBL" id="CAG6771435.1"/>
    </source>
</evidence>
<reference evidence="1" key="1">
    <citation type="submission" date="2021-05" db="EMBL/GenBank/DDBJ databases">
        <authorList>
            <person name="Alioto T."/>
            <person name="Alioto T."/>
            <person name="Gomez Garrido J."/>
        </authorList>
    </citation>
    <scope>NUCLEOTIDE SEQUENCE</scope>
</reference>
<dbReference type="EMBL" id="HBUF01584815">
    <property type="protein sequence ID" value="CAG6771420.1"/>
    <property type="molecule type" value="Transcribed_RNA"/>
</dbReference>
<dbReference type="EMBL" id="HBUF01277206">
    <property type="protein sequence ID" value="CAG6686560.1"/>
    <property type="molecule type" value="Transcribed_RNA"/>
</dbReference>
<protein>
    <submittedName>
        <fullName evidence="1">Uncharacterized protein</fullName>
    </submittedName>
</protein>
<dbReference type="EMBL" id="HBUF01584819">
    <property type="protein sequence ID" value="CAG6771441.1"/>
    <property type="molecule type" value="Transcribed_RNA"/>
</dbReference>
<dbReference type="EMBL" id="HBUF01277210">
    <property type="protein sequence ID" value="CAG6686566.1"/>
    <property type="molecule type" value="Transcribed_RNA"/>
</dbReference>
<dbReference type="EMBL" id="HBUF01584816">
    <property type="protein sequence ID" value="CAG6771425.1"/>
    <property type="molecule type" value="Transcribed_RNA"/>
</dbReference>